<dbReference type="EMBL" id="CAXKWB010111933">
    <property type="protein sequence ID" value="CAL4233465.1"/>
    <property type="molecule type" value="Genomic_DNA"/>
</dbReference>
<proteinExistence type="predicted"/>
<evidence type="ECO:0000313" key="2">
    <source>
        <dbReference type="Proteomes" id="UP001497623"/>
    </source>
</evidence>
<reference evidence="1 2" key="1">
    <citation type="submission" date="2024-05" db="EMBL/GenBank/DDBJ databases">
        <authorList>
            <person name="Wallberg A."/>
        </authorList>
    </citation>
    <scope>NUCLEOTIDE SEQUENCE [LARGE SCALE GENOMIC DNA]</scope>
</reference>
<comment type="caution">
    <text evidence="1">The sequence shown here is derived from an EMBL/GenBank/DDBJ whole genome shotgun (WGS) entry which is preliminary data.</text>
</comment>
<feature type="non-terminal residue" evidence="1">
    <location>
        <position position="262"/>
    </location>
</feature>
<gene>
    <name evidence="1" type="ORF">MNOR_LOCUS39937</name>
</gene>
<name>A0AAV2SRC6_MEGNR</name>
<dbReference type="Proteomes" id="UP001497623">
    <property type="component" value="Unassembled WGS sequence"/>
</dbReference>
<dbReference type="PANTHER" id="PTHR47456">
    <property type="entry name" value="PHD-TYPE DOMAIN-CONTAINING PROTEIN"/>
    <property type="match status" value="1"/>
</dbReference>
<dbReference type="InterPro" id="IPR029309">
    <property type="entry name" value="CaRF"/>
</dbReference>
<dbReference type="GO" id="GO:0003700">
    <property type="term" value="F:DNA-binding transcription factor activity"/>
    <property type="evidence" value="ECO:0007669"/>
    <property type="project" value="InterPro"/>
</dbReference>
<organism evidence="1 2">
    <name type="scientific">Meganyctiphanes norvegica</name>
    <name type="common">Northern krill</name>
    <name type="synonym">Thysanopoda norvegica</name>
    <dbReference type="NCBI Taxonomy" id="48144"/>
    <lineage>
        <taxon>Eukaryota</taxon>
        <taxon>Metazoa</taxon>
        <taxon>Ecdysozoa</taxon>
        <taxon>Arthropoda</taxon>
        <taxon>Crustacea</taxon>
        <taxon>Multicrustacea</taxon>
        <taxon>Malacostraca</taxon>
        <taxon>Eumalacostraca</taxon>
        <taxon>Eucarida</taxon>
        <taxon>Euphausiacea</taxon>
        <taxon>Euphausiidae</taxon>
        <taxon>Meganyctiphanes</taxon>
    </lineage>
</organism>
<accession>A0AAV2SRC6</accession>
<feature type="non-terminal residue" evidence="1">
    <location>
        <position position="1"/>
    </location>
</feature>
<dbReference type="PANTHER" id="PTHR47456:SF4">
    <property type="entry name" value="SWIM-TYPE DOMAIN-CONTAINING PROTEIN"/>
    <property type="match status" value="1"/>
</dbReference>
<protein>
    <submittedName>
        <fullName evidence="1">Uncharacterized protein</fullName>
    </submittedName>
</protein>
<keyword evidence="2" id="KW-1185">Reference proteome</keyword>
<dbReference type="Pfam" id="PF15299">
    <property type="entry name" value="ALS2CR8"/>
    <property type="match status" value="1"/>
</dbReference>
<evidence type="ECO:0000313" key="1">
    <source>
        <dbReference type="EMBL" id="CAL4233465.1"/>
    </source>
</evidence>
<sequence length="262" mass="31068">EKRGERYQFYKIFHLHIVTCITDFIFSTEWQPPESVKVLFERKQVGKMCIPFTGTPFTFIGSKTLMCHRGKDKNTARKKKYAEKQMEPCDHEYRKRRLTIQDTKKIDCPAYISITRVAAFTDKKFQIDKNTDRVKRNASGLIRKWLSMKEHVKMENRYYVLLPNVEDHLGHQLTGEAALIHETVDERVIKKIEELSKEGQVTTVPQMQKFIKIFVKNELFHGLDLPTMLERRYYPLDKDIRNILDRVQSQSMHSKDDQINLQ</sequence>
<dbReference type="AlphaFoldDB" id="A0AAV2SRC6"/>